<dbReference type="GO" id="GO:0016301">
    <property type="term" value="F:kinase activity"/>
    <property type="evidence" value="ECO:0007669"/>
    <property type="project" value="UniProtKB-KW"/>
</dbReference>
<keyword evidence="7" id="KW-0812">Transmembrane</keyword>
<dbReference type="Gene3D" id="3.30.200.20">
    <property type="entry name" value="Phosphorylase Kinase, domain 1"/>
    <property type="match status" value="1"/>
</dbReference>
<keyword evidence="3 10" id="KW-0418">Kinase</keyword>
<feature type="region of interest" description="Disordered" evidence="6">
    <location>
        <begin position="366"/>
        <end position="387"/>
    </location>
</feature>
<evidence type="ECO:0000256" key="1">
    <source>
        <dbReference type="ARBA" id="ARBA00022679"/>
    </source>
</evidence>
<dbReference type="Pfam" id="PF00160">
    <property type="entry name" value="Pro_isomerase"/>
    <property type="match status" value="1"/>
</dbReference>
<feature type="domain" description="PPIase cyclophilin-type" evidence="9">
    <location>
        <begin position="502"/>
        <end position="647"/>
    </location>
</feature>
<proteinExistence type="predicted"/>
<evidence type="ECO:0000313" key="10">
    <source>
        <dbReference type="EMBL" id="MFC4629575.1"/>
    </source>
</evidence>
<dbReference type="Pfam" id="PF00069">
    <property type="entry name" value="Pkinase"/>
    <property type="match status" value="1"/>
</dbReference>
<feature type="region of interest" description="Disordered" evidence="6">
    <location>
        <begin position="300"/>
        <end position="328"/>
    </location>
</feature>
<keyword evidence="1" id="KW-0808">Transferase</keyword>
<dbReference type="SUPFAM" id="SSF50891">
    <property type="entry name" value="Cyclophilin-like"/>
    <property type="match status" value="1"/>
</dbReference>
<dbReference type="PANTHER" id="PTHR43289">
    <property type="entry name" value="MITOGEN-ACTIVATED PROTEIN KINASE KINASE KINASE 20-RELATED"/>
    <property type="match status" value="1"/>
</dbReference>
<dbReference type="InterPro" id="IPR000719">
    <property type="entry name" value="Prot_kinase_dom"/>
</dbReference>
<gene>
    <name evidence="10" type="ORF">ACFO6V_15115</name>
</gene>
<keyword evidence="7" id="KW-0472">Membrane</keyword>
<dbReference type="RefSeq" id="WP_377136632.1">
    <property type="nucleotide sequence ID" value="NZ_JBHSFI010000005.1"/>
</dbReference>
<keyword evidence="7" id="KW-1133">Transmembrane helix</keyword>
<dbReference type="InterPro" id="IPR002130">
    <property type="entry name" value="Cyclophilin-type_PPIase_dom"/>
</dbReference>
<dbReference type="PROSITE" id="PS50072">
    <property type="entry name" value="CSA_PPIASE_2"/>
    <property type="match status" value="1"/>
</dbReference>
<keyword evidence="4 5" id="KW-0067">ATP-binding</keyword>
<dbReference type="InterPro" id="IPR017441">
    <property type="entry name" value="Protein_kinase_ATP_BS"/>
</dbReference>
<protein>
    <submittedName>
        <fullName evidence="10">Protein kinase</fullName>
    </submittedName>
</protein>
<dbReference type="SUPFAM" id="SSF56112">
    <property type="entry name" value="Protein kinase-like (PK-like)"/>
    <property type="match status" value="1"/>
</dbReference>
<dbReference type="InterPro" id="IPR011009">
    <property type="entry name" value="Kinase-like_dom_sf"/>
</dbReference>
<keyword evidence="2 5" id="KW-0547">Nucleotide-binding</keyword>
<dbReference type="InterPro" id="IPR029000">
    <property type="entry name" value="Cyclophilin-like_dom_sf"/>
</dbReference>
<feature type="region of interest" description="Disordered" evidence="6">
    <location>
        <begin position="424"/>
        <end position="470"/>
    </location>
</feature>
<dbReference type="PROSITE" id="PS00108">
    <property type="entry name" value="PROTEIN_KINASE_ST"/>
    <property type="match status" value="1"/>
</dbReference>
<dbReference type="EMBL" id="JBHSFI010000005">
    <property type="protein sequence ID" value="MFC4629575.1"/>
    <property type="molecule type" value="Genomic_DNA"/>
</dbReference>
<evidence type="ECO:0000256" key="2">
    <source>
        <dbReference type="ARBA" id="ARBA00022741"/>
    </source>
</evidence>
<evidence type="ECO:0000256" key="4">
    <source>
        <dbReference type="ARBA" id="ARBA00022840"/>
    </source>
</evidence>
<dbReference type="Proteomes" id="UP001596011">
    <property type="component" value="Unassembled WGS sequence"/>
</dbReference>
<feature type="domain" description="Protein kinase" evidence="8">
    <location>
        <begin position="19"/>
        <end position="287"/>
    </location>
</feature>
<evidence type="ECO:0000259" key="8">
    <source>
        <dbReference type="PROSITE" id="PS50011"/>
    </source>
</evidence>
<evidence type="ECO:0000256" key="3">
    <source>
        <dbReference type="ARBA" id="ARBA00022777"/>
    </source>
</evidence>
<sequence length="648" mass="67370">MTFLEPLDPAADPREIGPYRLLGRLGRGGMGAVYLGRSRGGREVALKVIRGELAADQHFRQRFEREVAAARRVGGFYAAEVVDADTESDRPWMATNYIHGPSLQAAVDTHGPLPIEAVLAIGAGLAEGLQAIHAAGLVHRDLKPANIIIAADGPRVIDFGITRALDVTSFTSADALMGTPAYMPPEQALGHPVEAAGDVFAFGGVLTFAVSGHNPFGTGRLETMVYRVVHGEPDMTGVPDELKSMVLACLAKDPAARPQVPQVLDWLADSDDAATVMARAASNRPWLTAGIATMIAERNGTGTTGPLPLAQPGQSTAGHVRPAAPEPVPVPVPARSAGPLRSEQAMSSPASDIPIAVAETHFRGEADATELSRPDAQSPAPVTEHGASRRSWIWPVVALAGVLVLAVGGFFLLRSLLPGSDAPLEGTGGGASPGVTDANADADTDADADPSEAANGAPANEGQFTAADCPAPVQESRATYSLPEDESASENRTWHATLKTCVGDIEVELDGVSAPAAVAVFVELARAGYYDGTGCHELKTANPYRLKCGDPTFTGTGSPGFVFGPPENVPQDGVYPAGSLVMAFNDEGLSSAQFSLLYDDSELPGNKGHTVFGKVTTGMEILKAVAEQGSKGNAQPVQPVTITSIELE</sequence>
<evidence type="ECO:0000256" key="7">
    <source>
        <dbReference type="SAM" id="Phobius"/>
    </source>
</evidence>
<dbReference type="SMART" id="SM00220">
    <property type="entry name" value="S_TKc"/>
    <property type="match status" value="1"/>
</dbReference>
<evidence type="ECO:0000259" key="9">
    <source>
        <dbReference type="PROSITE" id="PS50072"/>
    </source>
</evidence>
<dbReference type="InterPro" id="IPR008271">
    <property type="entry name" value="Ser/Thr_kinase_AS"/>
</dbReference>
<dbReference type="PROSITE" id="PS00107">
    <property type="entry name" value="PROTEIN_KINASE_ATP"/>
    <property type="match status" value="1"/>
</dbReference>
<dbReference type="Gene3D" id="2.40.100.10">
    <property type="entry name" value="Cyclophilin-like"/>
    <property type="match status" value="1"/>
</dbReference>
<dbReference type="PANTHER" id="PTHR43289:SF34">
    <property type="entry name" value="SERINE_THREONINE-PROTEIN KINASE YBDM-RELATED"/>
    <property type="match status" value="1"/>
</dbReference>
<organism evidence="10 11">
    <name type="scientific">Promicromonospora alba</name>
    <dbReference type="NCBI Taxonomy" id="1616110"/>
    <lineage>
        <taxon>Bacteria</taxon>
        <taxon>Bacillati</taxon>
        <taxon>Actinomycetota</taxon>
        <taxon>Actinomycetes</taxon>
        <taxon>Micrococcales</taxon>
        <taxon>Promicromonosporaceae</taxon>
        <taxon>Promicromonospora</taxon>
    </lineage>
</organism>
<feature type="region of interest" description="Disordered" evidence="6">
    <location>
        <begin position="629"/>
        <end position="648"/>
    </location>
</feature>
<dbReference type="PROSITE" id="PS50011">
    <property type="entry name" value="PROTEIN_KINASE_DOM"/>
    <property type="match status" value="1"/>
</dbReference>
<feature type="compositionally biased region" description="Polar residues" evidence="6">
    <location>
        <begin position="630"/>
        <end position="648"/>
    </location>
</feature>
<evidence type="ECO:0000256" key="5">
    <source>
        <dbReference type="PROSITE-ProRule" id="PRU10141"/>
    </source>
</evidence>
<accession>A0ABV9HJT9</accession>
<name>A0ABV9HJT9_9MICO</name>
<evidence type="ECO:0000256" key="6">
    <source>
        <dbReference type="SAM" id="MobiDB-lite"/>
    </source>
</evidence>
<evidence type="ECO:0000313" key="11">
    <source>
        <dbReference type="Proteomes" id="UP001596011"/>
    </source>
</evidence>
<feature type="transmembrane region" description="Helical" evidence="7">
    <location>
        <begin position="392"/>
        <end position="413"/>
    </location>
</feature>
<reference evidence="11" key="1">
    <citation type="journal article" date="2019" name="Int. J. Syst. Evol. Microbiol.">
        <title>The Global Catalogue of Microorganisms (GCM) 10K type strain sequencing project: providing services to taxonomists for standard genome sequencing and annotation.</title>
        <authorList>
            <consortium name="The Broad Institute Genomics Platform"/>
            <consortium name="The Broad Institute Genome Sequencing Center for Infectious Disease"/>
            <person name="Wu L."/>
            <person name="Ma J."/>
        </authorList>
    </citation>
    <scope>NUCLEOTIDE SEQUENCE [LARGE SCALE GENOMIC DNA]</scope>
    <source>
        <strain evidence="11">CCUG 42722</strain>
    </source>
</reference>
<dbReference type="Gene3D" id="1.10.510.10">
    <property type="entry name" value="Transferase(Phosphotransferase) domain 1"/>
    <property type="match status" value="1"/>
</dbReference>
<feature type="compositionally biased region" description="Acidic residues" evidence="6">
    <location>
        <begin position="440"/>
        <end position="450"/>
    </location>
</feature>
<feature type="binding site" evidence="5">
    <location>
        <position position="47"/>
    </location>
    <ligand>
        <name>ATP</name>
        <dbReference type="ChEBI" id="CHEBI:30616"/>
    </ligand>
</feature>
<keyword evidence="11" id="KW-1185">Reference proteome</keyword>
<comment type="caution">
    <text evidence="10">The sequence shown here is derived from an EMBL/GenBank/DDBJ whole genome shotgun (WGS) entry which is preliminary data.</text>
</comment>
<dbReference type="CDD" id="cd14014">
    <property type="entry name" value="STKc_PknB_like"/>
    <property type="match status" value="1"/>
</dbReference>